<dbReference type="EMBL" id="JACSDZ010000007">
    <property type="protein sequence ID" value="KAF7399736.1"/>
    <property type="molecule type" value="Genomic_DNA"/>
</dbReference>
<organism evidence="2 3">
    <name type="scientific">Vespula germanica</name>
    <name type="common">German yellow jacket</name>
    <name type="synonym">Paravespula germanica</name>
    <dbReference type="NCBI Taxonomy" id="30212"/>
    <lineage>
        <taxon>Eukaryota</taxon>
        <taxon>Metazoa</taxon>
        <taxon>Ecdysozoa</taxon>
        <taxon>Arthropoda</taxon>
        <taxon>Hexapoda</taxon>
        <taxon>Insecta</taxon>
        <taxon>Pterygota</taxon>
        <taxon>Neoptera</taxon>
        <taxon>Endopterygota</taxon>
        <taxon>Hymenoptera</taxon>
        <taxon>Apocrita</taxon>
        <taxon>Aculeata</taxon>
        <taxon>Vespoidea</taxon>
        <taxon>Vespidae</taxon>
        <taxon>Vespinae</taxon>
        <taxon>Vespula</taxon>
    </lineage>
</organism>
<keyword evidence="3" id="KW-1185">Reference proteome</keyword>
<comment type="caution">
    <text evidence="2">The sequence shown here is derived from an EMBL/GenBank/DDBJ whole genome shotgun (WGS) entry which is preliminary data.</text>
</comment>
<reference evidence="2" key="1">
    <citation type="journal article" date="2020" name="G3 (Bethesda)">
        <title>High-Quality Assemblies for Three Invasive Social Wasps from the &lt;i&gt;Vespula&lt;/i&gt; Genus.</title>
        <authorList>
            <person name="Harrop T.W.R."/>
            <person name="Guhlin J."/>
            <person name="McLaughlin G.M."/>
            <person name="Permina E."/>
            <person name="Stockwell P."/>
            <person name="Gilligan J."/>
            <person name="Le Lec M.F."/>
            <person name="Gruber M.A.M."/>
            <person name="Quinn O."/>
            <person name="Lovegrove M."/>
            <person name="Duncan E.J."/>
            <person name="Remnant E.J."/>
            <person name="Van Eeckhoven J."/>
            <person name="Graham B."/>
            <person name="Knapp R.A."/>
            <person name="Langford K.W."/>
            <person name="Kronenberg Z."/>
            <person name="Press M.O."/>
            <person name="Eacker S.M."/>
            <person name="Wilson-Rankin E.E."/>
            <person name="Purcell J."/>
            <person name="Lester P.J."/>
            <person name="Dearden P.K."/>
        </authorList>
    </citation>
    <scope>NUCLEOTIDE SEQUENCE</scope>
    <source>
        <strain evidence="2">Linc-1</strain>
    </source>
</reference>
<evidence type="ECO:0000256" key="1">
    <source>
        <dbReference type="SAM" id="MobiDB-lite"/>
    </source>
</evidence>
<gene>
    <name evidence="2" type="ORF">HZH68_008328</name>
</gene>
<evidence type="ECO:0000313" key="3">
    <source>
        <dbReference type="Proteomes" id="UP000617340"/>
    </source>
</evidence>
<feature type="compositionally biased region" description="Acidic residues" evidence="1">
    <location>
        <begin position="28"/>
        <end position="51"/>
    </location>
</feature>
<name>A0A834K9E4_VESGE</name>
<dbReference type="Proteomes" id="UP000617340">
    <property type="component" value="Unassembled WGS sequence"/>
</dbReference>
<proteinExistence type="predicted"/>
<accession>A0A834K9E4</accession>
<evidence type="ECO:0000313" key="2">
    <source>
        <dbReference type="EMBL" id="KAF7399736.1"/>
    </source>
</evidence>
<feature type="region of interest" description="Disordered" evidence="1">
    <location>
        <begin position="23"/>
        <end position="74"/>
    </location>
</feature>
<dbReference type="AlphaFoldDB" id="A0A834K9E4"/>
<sequence>MRTDLLFVRSKIDERVRFTHFPWKKEVEGEEKEEEEEGEGEEEEEEEEEEDGRERRKLDPSLAPLEWRQTSGLS</sequence>
<protein>
    <submittedName>
        <fullName evidence="2">Uncharacterized protein</fullName>
    </submittedName>
</protein>